<sequence>MIGNIIYRVHKIKERGDTDVYTGLDPQHEPCREYPGTVYMLIAKFGKIYLDLEINTEVDLEEIGSY</sequence>
<reference evidence="2" key="2">
    <citation type="journal article" date="2008" name="Nucleic Acids Res.">
        <title>The rice annotation project database (RAP-DB): 2008 update.</title>
        <authorList>
            <consortium name="The rice annotation project (RAP)"/>
        </authorList>
    </citation>
    <scope>GENOME REANNOTATION</scope>
    <source>
        <strain evidence="2">cv. Nipponbare</strain>
    </source>
</reference>
<name>Q5VNP8_ORYSJ</name>
<dbReference type="Proteomes" id="UP000000763">
    <property type="component" value="Chromosome 1"/>
</dbReference>
<accession>Q5VNP8</accession>
<dbReference type="AlphaFoldDB" id="Q5VNP8"/>
<gene>
    <name evidence="1" type="primary">P0696E01.2</name>
</gene>
<organism evidence="1 2">
    <name type="scientific">Oryza sativa subsp. japonica</name>
    <name type="common">Rice</name>
    <dbReference type="NCBI Taxonomy" id="39947"/>
    <lineage>
        <taxon>Eukaryota</taxon>
        <taxon>Viridiplantae</taxon>
        <taxon>Streptophyta</taxon>
        <taxon>Embryophyta</taxon>
        <taxon>Tracheophyta</taxon>
        <taxon>Spermatophyta</taxon>
        <taxon>Magnoliopsida</taxon>
        <taxon>Liliopsida</taxon>
        <taxon>Poales</taxon>
        <taxon>Poaceae</taxon>
        <taxon>BOP clade</taxon>
        <taxon>Oryzoideae</taxon>
        <taxon>Oryzeae</taxon>
        <taxon>Oryzinae</taxon>
        <taxon>Oryza</taxon>
        <taxon>Oryza sativa</taxon>
    </lineage>
</organism>
<protein>
    <submittedName>
        <fullName evidence="1">Uncharacterized protein</fullName>
    </submittedName>
</protein>
<evidence type="ECO:0000313" key="2">
    <source>
        <dbReference type="Proteomes" id="UP000000763"/>
    </source>
</evidence>
<proteinExistence type="predicted"/>
<dbReference type="EMBL" id="AP004367">
    <property type="protein sequence ID" value="BAD68927.1"/>
    <property type="molecule type" value="Genomic_DNA"/>
</dbReference>
<evidence type="ECO:0000313" key="1">
    <source>
        <dbReference type="EMBL" id="BAD68927.1"/>
    </source>
</evidence>
<reference evidence="2" key="1">
    <citation type="journal article" date="2005" name="Nature">
        <title>The map-based sequence of the rice genome.</title>
        <authorList>
            <consortium name="International rice genome sequencing project (IRGSP)"/>
            <person name="Matsumoto T."/>
            <person name="Wu J."/>
            <person name="Kanamori H."/>
            <person name="Katayose Y."/>
            <person name="Fujisawa M."/>
            <person name="Namiki N."/>
            <person name="Mizuno H."/>
            <person name="Yamamoto K."/>
            <person name="Antonio B.A."/>
            <person name="Baba T."/>
            <person name="Sakata K."/>
            <person name="Nagamura Y."/>
            <person name="Aoki H."/>
            <person name="Arikawa K."/>
            <person name="Arita K."/>
            <person name="Bito T."/>
            <person name="Chiden Y."/>
            <person name="Fujitsuka N."/>
            <person name="Fukunaka R."/>
            <person name="Hamada M."/>
            <person name="Harada C."/>
            <person name="Hayashi A."/>
            <person name="Hijishita S."/>
            <person name="Honda M."/>
            <person name="Hosokawa S."/>
            <person name="Ichikawa Y."/>
            <person name="Idonuma A."/>
            <person name="Iijima M."/>
            <person name="Ikeda M."/>
            <person name="Ikeno M."/>
            <person name="Ito K."/>
            <person name="Ito S."/>
            <person name="Ito T."/>
            <person name="Ito Y."/>
            <person name="Ito Y."/>
            <person name="Iwabuchi A."/>
            <person name="Kamiya K."/>
            <person name="Karasawa W."/>
            <person name="Kurita K."/>
            <person name="Katagiri S."/>
            <person name="Kikuta A."/>
            <person name="Kobayashi H."/>
            <person name="Kobayashi N."/>
            <person name="Machita K."/>
            <person name="Maehara T."/>
            <person name="Masukawa M."/>
            <person name="Mizubayashi T."/>
            <person name="Mukai Y."/>
            <person name="Nagasaki H."/>
            <person name="Nagata Y."/>
            <person name="Naito S."/>
            <person name="Nakashima M."/>
            <person name="Nakama Y."/>
            <person name="Nakamichi Y."/>
            <person name="Nakamura M."/>
            <person name="Meguro A."/>
            <person name="Negishi M."/>
            <person name="Ohta I."/>
            <person name="Ohta T."/>
            <person name="Okamoto M."/>
            <person name="Ono N."/>
            <person name="Saji S."/>
            <person name="Sakaguchi M."/>
            <person name="Sakai K."/>
            <person name="Shibata M."/>
            <person name="Shimokawa T."/>
            <person name="Song J."/>
            <person name="Takazaki Y."/>
            <person name="Terasawa K."/>
            <person name="Tsugane M."/>
            <person name="Tsuji K."/>
            <person name="Ueda S."/>
            <person name="Waki K."/>
            <person name="Yamagata H."/>
            <person name="Yamamoto M."/>
            <person name="Yamamoto S."/>
            <person name="Yamane H."/>
            <person name="Yoshiki S."/>
            <person name="Yoshihara R."/>
            <person name="Yukawa K."/>
            <person name="Zhong H."/>
            <person name="Yano M."/>
            <person name="Yuan Q."/>
            <person name="Ouyang S."/>
            <person name="Liu J."/>
            <person name="Jones K.M."/>
            <person name="Gansberger K."/>
            <person name="Moffat K."/>
            <person name="Hill J."/>
            <person name="Bera J."/>
            <person name="Fadrosh D."/>
            <person name="Jin S."/>
            <person name="Johri S."/>
            <person name="Kim M."/>
            <person name="Overton L."/>
            <person name="Reardon M."/>
            <person name="Tsitrin T."/>
            <person name="Vuong H."/>
            <person name="Weaver B."/>
            <person name="Ciecko A."/>
            <person name="Tallon L."/>
            <person name="Jackson J."/>
            <person name="Pai G."/>
            <person name="Aken S.V."/>
            <person name="Utterback T."/>
            <person name="Reidmuller S."/>
            <person name="Feldblyum T."/>
            <person name="Hsiao J."/>
            <person name="Zismann V."/>
            <person name="Iobst S."/>
            <person name="de Vazeille A.R."/>
            <person name="Buell C.R."/>
            <person name="Ying K."/>
            <person name="Li Y."/>
            <person name="Lu T."/>
            <person name="Huang Y."/>
            <person name="Zhao Q."/>
            <person name="Feng Q."/>
            <person name="Zhang L."/>
            <person name="Zhu J."/>
            <person name="Weng Q."/>
            <person name="Mu J."/>
            <person name="Lu Y."/>
            <person name="Fan D."/>
            <person name="Liu Y."/>
            <person name="Guan J."/>
            <person name="Zhang Y."/>
            <person name="Yu S."/>
            <person name="Liu X."/>
            <person name="Zhang Y."/>
            <person name="Hong G."/>
            <person name="Han B."/>
            <person name="Choisne N."/>
            <person name="Demange N."/>
            <person name="Orjeda G."/>
            <person name="Samain S."/>
            <person name="Cattolico L."/>
            <person name="Pelletier E."/>
            <person name="Couloux A."/>
            <person name="Segurens B."/>
            <person name="Wincker P."/>
            <person name="D'Hont A."/>
            <person name="Scarpelli C."/>
            <person name="Weissenbach J."/>
            <person name="Salanoubat M."/>
            <person name="Quetier F."/>
            <person name="Yu Y."/>
            <person name="Kim H.R."/>
            <person name="Rambo T."/>
            <person name="Currie J."/>
            <person name="Collura K."/>
            <person name="Luo M."/>
            <person name="Yang T."/>
            <person name="Ammiraju J.S.S."/>
            <person name="Engler F."/>
            <person name="Soderlund C."/>
            <person name="Wing R.A."/>
            <person name="Palmer L.E."/>
            <person name="de la Bastide M."/>
            <person name="Spiegel L."/>
            <person name="Nascimento L."/>
            <person name="Zutavern T."/>
            <person name="O'Shaughnessy A."/>
            <person name="Dike S."/>
            <person name="Dedhia N."/>
            <person name="Preston R."/>
            <person name="Balija V."/>
            <person name="McCombie W.R."/>
            <person name="Chow T."/>
            <person name="Chen H."/>
            <person name="Chung M."/>
            <person name="Chen C."/>
            <person name="Shaw J."/>
            <person name="Wu H."/>
            <person name="Hsiao K."/>
            <person name="Chao Y."/>
            <person name="Chu M."/>
            <person name="Cheng C."/>
            <person name="Hour A."/>
            <person name="Lee P."/>
            <person name="Lin S."/>
            <person name="Lin Y."/>
            <person name="Liou J."/>
            <person name="Liu S."/>
            <person name="Hsing Y."/>
            <person name="Raghuvanshi S."/>
            <person name="Mohanty A."/>
            <person name="Bharti A.K."/>
            <person name="Gaur A."/>
            <person name="Gupta V."/>
            <person name="Kumar D."/>
            <person name="Ravi V."/>
            <person name="Vij S."/>
            <person name="Kapur A."/>
            <person name="Khurana P."/>
            <person name="Khurana P."/>
            <person name="Khurana J.P."/>
            <person name="Tyagi A.K."/>
            <person name="Gaikwad K."/>
            <person name="Singh A."/>
            <person name="Dalal V."/>
            <person name="Srivastava S."/>
            <person name="Dixit A."/>
            <person name="Pal A.K."/>
            <person name="Ghazi I.A."/>
            <person name="Yadav M."/>
            <person name="Pandit A."/>
            <person name="Bhargava A."/>
            <person name="Sureshbabu K."/>
            <person name="Batra K."/>
            <person name="Sharma T.R."/>
            <person name="Mohapatra T."/>
            <person name="Singh N.K."/>
            <person name="Messing J."/>
            <person name="Nelson A.B."/>
            <person name="Fuks G."/>
            <person name="Kavchok S."/>
            <person name="Keizer G."/>
            <person name="Linton E."/>
            <person name="Llaca V."/>
            <person name="Song R."/>
            <person name="Tanyolac B."/>
            <person name="Young S."/>
            <person name="Ho-Il K."/>
            <person name="Hahn J.H."/>
            <person name="Sangsakoo G."/>
            <person name="Vanavichit A."/>
            <person name="de Mattos Luiz.A.T."/>
            <person name="Zimmer P.D."/>
            <person name="Malone G."/>
            <person name="Dellagostin O."/>
            <person name="de Oliveira A.C."/>
            <person name="Bevan M."/>
            <person name="Bancroft I."/>
            <person name="Minx P."/>
            <person name="Cordum H."/>
            <person name="Wilson R."/>
            <person name="Cheng Z."/>
            <person name="Jin W."/>
            <person name="Jiang J."/>
            <person name="Leong S.A."/>
            <person name="Iwama H."/>
            <person name="Gojobori T."/>
            <person name="Itoh T."/>
            <person name="Niimura Y."/>
            <person name="Fujii Y."/>
            <person name="Habara T."/>
            <person name="Sakai H."/>
            <person name="Sato Y."/>
            <person name="Wilson G."/>
            <person name="Kumar K."/>
            <person name="McCouch S."/>
            <person name="Juretic N."/>
            <person name="Hoen D."/>
            <person name="Wright S."/>
            <person name="Bruskiewich R."/>
            <person name="Bureau T."/>
            <person name="Miyao A."/>
            <person name="Hirochika H."/>
            <person name="Nishikawa T."/>
            <person name="Kadowaki K."/>
            <person name="Sugiura M."/>
            <person name="Burr B."/>
            <person name="Sasaki T."/>
        </authorList>
    </citation>
    <scope>NUCLEOTIDE SEQUENCE [LARGE SCALE GENOMIC DNA]</scope>
    <source>
        <strain evidence="2">cv. Nipponbare</strain>
    </source>
</reference>